<dbReference type="AlphaFoldDB" id="A0A7W9JLY4"/>
<evidence type="ECO:0000256" key="5">
    <source>
        <dbReference type="ARBA" id="ARBA00022692"/>
    </source>
</evidence>
<accession>A0A7W9JLY4</accession>
<feature type="transmembrane region" description="Helical" evidence="10">
    <location>
        <begin position="58"/>
        <end position="75"/>
    </location>
</feature>
<dbReference type="Proteomes" id="UP000567246">
    <property type="component" value="Unassembled WGS sequence"/>
</dbReference>
<comment type="subcellular location">
    <subcellularLocation>
        <location evidence="1 8">Cell membrane</location>
        <topology evidence="1 8">Multi-pass membrane protein</topology>
    </subcellularLocation>
</comment>
<dbReference type="RefSeq" id="WP_184173344.1">
    <property type="nucleotide sequence ID" value="NZ_BAABAG010000006.1"/>
</dbReference>
<feature type="transmembrane region" description="Helical" evidence="10">
    <location>
        <begin position="176"/>
        <end position="203"/>
    </location>
</feature>
<name>A0A7W9JLY4_9MICC</name>
<keyword evidence="7 8" id="KW-0472">Membrane</keyword>
<proteinExistence type="inferred from homology"/>
<keyword evidence="4 8" id="KW-1003">Cell membrane</keyword>
<dbReference type="PIRSF" id="PIRSF016661">
    <property type="entry name" value="BioY"/>
    <property type="match status" value="1"/>
</dbReference>
<dbReference type="Gene3D" id="1.10.1760.20">
    <property type="match status" value="1"/>
</dbReference>
<evidence type="ECO:0000256" key="2">
    <source>
        <dbReference type="ARBA" id="ARBA00010692"/>
    </source>
</evidence>
<evidence type="ECO:0000256" key="9">
    <source>
        <dbReference type="SAM" id="MobiDB-lite"/>
    </source>
</evidence>
<reference evidence="11 12" key="1">
    <citation type="submission" date="2020-08" db="EMBL/GenBank/DDBJ databases">
        <title>Sequencing the genomes of 1000 actinobacteria strains.</title>
        <authorList>
            <person name="Klenk H.-P."/>
        </authorList>
    </citation>
    <scope>NUCLEOTIDE SEQUENCE [LARGE SCALE GENOMIC DNA]</scope>
    <source>
        <strain evidence="11 12">DSM 17945</strain>
    </source>
</reference>
<feature type="transmembrane region" description="Helical" evidence="10">
    <location>
        <begin position="143"/>
        <end position="170"/>
    </location>
</feature>
<protein>
    <recommendedName>
        <fullName evidence="8">Biotin transporter</fullName>
    </recommendedName>
</protein>
<dbReference type="PANTHER" id="PTHR34295:SF4">
    <property type="entry name" value="BIOTIN TRANSPORTER BIOY-RELATED"/>
    <property type="match status" value="1"/>
</dbReference>
<evidence type="ECO:0000256" key="7">
    <source>
        <dbReference type="ARBA" id="ARBA00023136"/>
    </source>
</evidence>
<feature type="region of interest" description="Disordered" evidence="9">
    <location>
        <begin position="1"/>
        <end position="26"/>
    </location>
</feature>
<dbReference type="PANTHER" id="PTHR34295">
    <property type="entry name" value="BIOTIN TRANSPORTER BIOY"/>
    <property type="match status" value="1"/>
</dbReference>
<evidence type="ECO:0000256" key="6">
    <source>
        <dbReference type="ARBA" id="ARBA00022989"/>
    </source>
</evidence>
<evidence type="ECO:0000256" key="1">
    <source>
        <dbReference type="ARBA" id="ARBA00004651"/>
    </source>
</evidence>
<feature type="transmembrane region" description="Helical" evidence="10">
    <location>
        <begin position="82"/>
        <end position="106"/>
    </location>
</feature>
<comment type="similarity">
    <text evidence="2 8">Belongs to the BioY family.</text>
</comment>
<evidence type="ECO:0000313" key="12">
    <source>
        <dbReference type="Proteomes" id="UP000567246"/>
    </source>
</evidence>
<sequence>MPTSDTLASGRPAHRTDDRRPRRSSAGSGLARVAVFAALMAVLGLVPPVPVAGIPAPIVLQNLAVTLAGVILGPWRGAAAMLLFNALVALGLPLLTGGRGGLGVFVGPSSGFILGYVVAAAAVGLVFWALTGRARPGLRPGRVLAAALVAGLVGMVVLYAAGAVGFIVAAHMEPGAAVLAMGAFVPGDTVKVVLAALLVTGLWKAYPRAFR</sequence>
<feature type="transmembrane region" description="Helical" evidence="10">
    <location>
        <begin position="112"/>
        <end position="131"/>
    </location>
</feature>
<dbReference type="GO" id="GO:0005886">
    <property type="term" value="C:plasma membrane"/>
    <property type="evidence" value="ECO:0007669"/>
    <property type="project" value="UniProtKB-SubCell"/>
</dbReference>
<organism evidence="11 12">
    <name type="scientific">Micrococcus endophyticus</name>
    <dbReference type="NCBI Taxonomy" id="455343"/>
    <lineage>
        <taxon>Bacteria</taxon>
        <taxon>Bacillati</taxon>
        <taxon>Actinomycetota</taxon>
        <taxon>Actinomycetes</taxon>
        <taxon>Micrococcales</taxon>
        <taxon>Micrococcaceae</taxon>
        <taxon>Micrococcus</taxon>
    </lineage>
</organism>
<evidence type="ECO:0000313" key="11">
    <source>
        <dbReference type="EMBL" id="MBB5849702.1"/>
    </source>
</evidence>
<dbReference type="InterPro" id="IPR003784">
    <property type="entry name" value="BioY"/>
</dbReference>
<evidence type="ECO:0000256" key="3">
    <source>
        <dbReference type="ARBA" id="ARBA00022448"/>
    </source>
</evidence>
<dbReference type="EMBL" id="JACHMW010000001">
    <property type="protein sequence ID" value="MBB5849702.1"/>
    <property type="molecule type" value="Genomic_DNA"/>
</dbReference>
<gene>
    <name evidence="11" type="ORF">HDA33_002266</name>
</gene>
<dbReference type="Pfam" id="PF02632">
    <property type="entry name" value="BioY"/>
    <property type="match status" value="1"/>
</dbReference>
<comment type="caution">
    <text evidence="11">The sequence shown here is derived from an EMBL/GenBank/DDBJ whole genome shotgun (WGS) entry which is preliminary data.</text>
</comment>
<keyword evidence="6 10" id="KW-1133">Transmembrane helix</keyword>
<evidence type="ECO:0000256" key="8">
    <source>
        <dbReference type="PIRNR" id="PIRNR016661"/>
    </source>
</evidence>
<feature type="transmembrane region" description="Helical" evidence="10">
    <location>
        <begin position="29"/>
        <end position="46"/>
    </location>
</feature>
<keyword evidence="3 8" id="KW-0813">Transport</keyword>
<keyword evidence="12" id="KW-1185">Reference proteome</keyword>
<keyword evidence="5 10" id="KW-0812">Transmembrane</keyword>
<evidence type="ECO:0000256" key="4">
    <source>
        <dbReference type="ARBA" id="ARBA00022475"/>
    </source>
</evidence>
<evidence type="ECO:0000256" key="10">
    <source>
        <dbReference type="SAM" id="Phobius"/>
    </source>
</evidence>
<dbReference type="GO" id="GO:0015225">
    <property type="term" value="F:biotin transmembrane transporter activity"/>
    <property type="evidence" value="ECO:0007669"/>
    <property type="project" value="UniProtKB-UniRule"/>
</dbReference>